<comment type="caution">
    <text evidence="3">The sequence shown here is derived from an EMBL/GenBank/DDBJ whole genome shotgun (WGS) entry which is preliminary data.</text>
</comment>
<feature type="domain" description="Excalibur calcium-binding" evidence="2">
    <location>
        <begin position="356"/>
        <end position="393"/>
    </location>
</feature>
<gene>
    <name evidence="3" type="ORF">IGS67_06050</name>
</gene>
<dbReference type="PANTHER" id="PTHR24094:SF15">
    <property type="entry name" value="AMP-DEPENDENT SYNTHETASE_LIGASE DOMAIN-CONTAINING PROTEIN-RELATED"/>
    <property type="match status" value="1"/>
</dbReference>
<dbReference type="Pfam" id="PF07510">
    <property type="entry name" value="GmrSD_C"/>
    <property type="match status" value="1"/>
</dbReference>
<protein>
    <submittedName>
        <fullName evidence="3">DUF1524 domain-containing protein</fullName>
    </submittedName>
</protein>
<proteinExistence type="predicted"/>
<dbReference type="SMART" id="SM00894">
    <property type="entry name" value="Excalibur"/>
    <property type="match status" value="1"/>
</dbReference>
<feature type="region of interest" description="Disordered" evidence="1">
    <location>
        <begin position="38"/>
        <end position="129"/>
    </location>
</feature>
<dbReference type="InterPro" id="IPR011089">
    <property type="entry name" value="GmrSD_C"/>
</dbReference>
<feature type="compositionally biased region" description="Basic and acidic residues" evidence="1">
    <location>
        <begin position="335"/>
        <end position="349"/>
    </location>
</feature>
<feature type="compositionally biased region" description="Low complexity" evidence="1">
    <location>
        <begin position="38"/>
        <end position="57"/>
    </location>
</feature>
<dbReference type="PANTHER" id="PTHR24094">
    <property type="entry name" value="SECRETED PROTEIN"/>
    <property type="match status" value="1"/>
</dbReference>
<feature type="region of interest" description="Disordered" evidence="1">
    <location>
        <begin position="334"/>
        <end position="357"/>
    </location>
</feature>
<sequence>MGSGEQGRRRARAAWAVAVSAVFVLLAGCASVDQPDDGTTAPATTAPVTTAPGAAATSQGSVPTDADAPTSTSGVRTGGENHEPEAPTPTGTASDDPTDSTDVPGGSGTPGGATDDDNGQPGDPDAATTSTGEATALAALAELKVKGRAPRTGYDRDAFRYRAVDLDRNGCDVRNDILRRDLSDVVLKAGTHGCVVESGVLADPYSALRIDFTRGSATSNDVQIDHVVALSDAWQKGAQRWSADTLASFGNDPLNLLAVDGPLNQQKSDGDAATWLPPNKPFRCQYVARQIAVKHAYGLWVTAAEKTTMERILGACPDEPLPTDDSVVRVVVLGDRPDDAPEPTKKPTGEDDLDPDYGTCKEAIRHGAGPYYADRDPEYYYYRDGDGDGITCERP</sequence>
<dbReference type="EMBL" id="JACZDF010000002">
    <property type="protein sequence ID" value="MBD9699060.1"/>
    <property type="molecule type" value="Genomic_DNA"/>
</dbReference>
<dbReference type="Proteomes" id="UP000642107">
    <property type="component" value="Unassembled WGS sequence"/>
</dbReference>
<evidence type="ECO:0000313" key="3">
    <source>
        <dbReference type="EMBL" id="MBD9699060.1"/>
    </source>
</evidence>
<evidence type="ECO:0000256" key="1">
    <source>
        <dbReference type="SAM" id="MobiDB-lite"/>
    </source>
</evidence>
<accession>A0ABR9DPL8</accession>
<dbReference type="Pfam" id="PF05901">
    <property type="entry name" value="Excalibur"/>
    <property type="match status" value="1"/>
</dbReference>
<dbReference type="InterPro" id="IPR008613">
    <property type="entry name" value="Excalibur_Ca-bd_domain"/>
</dbReference>
<name>A0ABR9DPL8_9MICO</name>
<evidence type="ECO:0000313" key="4">
    <source>
        <dbReference type="Proteomes" id="UP000642107"/>
    </source>
</evidence>
<organism evidence="3 4">
    <name type="scientific">Flavimobilis rhizosphaerae</name>
    <dbReference type="NCBI Taxonomy" id="2775421"/>
    <lineage>
        <taxon>Bacteria</taxon>
        <taxon>Bacillati</taxon>
        <taxon>Actinomycetota</taxon>
        <taxon>Actinomycetes</taxon>
        <taxon>Micrococcales</taxon>
        <taxon>Jonesiaceae</taxon>
        <taxon>Flavimobilis</taxon>
    </lineage>
</organism>
<reference evidence="3 4" key="1">
    <citation type="submission" date="2020-09" db="EMBL/GenBank/DDBJ databases">
        <title>Flavimobilis rhizosphaerae sp. nov., isolated from rhizosphere soil of Spartina alterniflora.</title>
        <authorList>
            <person name="Hanqin C."/>
        </authorList>
    </citation>
    <scope>NUCLEOTIDE SEQUENCE [LARGE SCALE GENOMIC DNA]</scope>
    <source>
        <strain evidence="3 4">GY 10621</strain>
    </source>
</reference>
<evidence type="ECO:0000259" key="2">
    <source>
        <dbReference type="SMART" id="SM00894"/>
    </source>
</evidence>
<keyword evidence="4" id="KW-1185">Reference proteome</keyword>